<feature type="chain" id="PRO_5015624085" evidence="2">
    <location>
        <begin position="26"/>
        <end position="289"/>
    </location>
</feature>
<dbReference type="Proteomes" id="UP000238823">
    <property type="component" value="Unassembled WGS sequence"/>
</dbReference>
<dbReference type="PROSITE" id="PS51257">
    <property type="entry name" value="PROKAR_LIPOPROTEIN"/>
    <property type="match status" value="1"/>
</dbReference>
<dbReference type="AlphaFoldDB" id="A0A2S9Y4D2"/>
<evidence type="ECO:0000256" key="1">
    <source>
        <dbReference type="SAM" id="MobiDB-lite"/>
    </source>
</evidence>
<dbReference type="RefSeq" id="WP_146158340.1">
    <property type="nucleotide sequence ID" value="NZ_PVNL01000119.1"/>
</dbReference>
<gene>
    <name evidence="3" type="ORF">ENSA7_61710</name>
</gene>
<name>A0A2S9Y4D2_9BACT</name>
<evidence type="ECO:0000256" key="2">
    <source>
        <dbReference type="SAM" id="SignalP"/>
    </source>
</evidence>
<accession>A0A2S9Y4D2</accession>
<protein>
    <submittedName>
        <fullName evidence="3">Uncharacterized protein</fullName>
    </submittedName>
</protein>
<feature type="compositionally biased region" description="Low complexity" evidence="1">
    <location>
        <begin position="38"/>
        <end position="56"/>
    </location>
</feature>
<evidence type="ECO:0000313" key="3">
    <source>
        <dbReference type="EMBL" id="PRP99954.1"/>
    </source>
</evidence>
<dbReference type="OrthoDB" id="5505241at2"/>
<keyword evidence="2" id="KW-0732">Signal</keyword>
<reference evidence="3 4" key="1">
    <citation type="submission" date="2018-03" db="EMBL/GenBank/DDBJ databases">
        <title>Draft Genome Sequences of the Obligatory Marine Myxobacteria Enhygromyxa salina SWB007.</title>
        <authorList>
            <person name="Poehlein A."/>
            <person name="Moghaddam J.A."/>
            <person name="Harms H."/>
            <person name="Alanjari M."/>
            <person name="Koenig G.M."/>
            <person name="Daniel R."/>
            <person name="Schaeberle T.F."/>
        </authorList>
    </citation>
    <scope>NUCLEOTIDE SEQUENCE [LARGE SCALE GENOMIC DNA]</scope>
    <source>
        <strain evidence="3 4">SWB007</strain>
    </source>
</reference>
<sequence length="289" mass="29802">MRTPGDLRVYTLICAASLAASWITACGQASGGAGDGETSSSGMASTTTSTAPTTFTDGPDECGENDLDECEIGDIGEQSCSMIYQNCPTSYKCVPHWPDLASAPEYRCVSVTGAVEPGQTCSIGSLATGNDDCDADGFCWSYNSGLLAGRCHPYCTGGIQYVECIDGWTCSLSDVDPPMCVQRCVPLASDCGVGLECAWTNPDFSCVLEGAGHGVGEPCSLVNDCASELLCVEGLSLTSCAGDECCAAYCTVAAGDGPCQAIDPDYACIPFFEDPPPSGFEDLGVCVLP</sequence>
<evidence type="ECO:0000313" key="4">
    <source>
        <dbReference type="Proteomes" id="UP000238823"/>
    </source>
</evidence>
<organism evidence="3 4">
    <name type="scientific">Enhygromyxa salina</name>
    <dbReference type="NCBI Taxonomy" id="215803"/>
    <lineage>
        <taxon>Bacteria</taxon>
        <taxon>Pseudomonadati</taxon>
        <taxon>Myxococcota</taxon>
        <taxon>Polyangia</taxon>
        <taxon>Nannocystales</taxon>
        <taxon>Nannocystaceae</taxon>
        <taxon>Enhygromyxa</taxon>
    </lineage>
</organism>
<feature type="signal peptide" evidence="2">
    <location>
        <begin position="1"/>
        <end position="25"/>
    </location>
</feature>
<dbReference type="EMBL" id="PVNL01000119">
    <property type="protein sequence ID" value="PRP99954.1"/>
    <property type="molecule type" value="Genomic_DNA"/>
</dbReference>
<comment type="caution">
    <text evidence="3">The sequence shown here is derived from an EMBL/GenBank/DDBJ whole genome shotgun (WGS) entry which is preliminary data.</text>
</comment>
<proteinExistence type="predicted"/>
<feature type="region of interest" description="Disordered" evidence="1">
    <location>
        <begin position="34"/>
        <end position="61"/>
    </location>
</feature>